<evidence type="ECO:0000256" key="1">
    <source>
        <dbReference type="ARBA" id="ARBA00005187"/>
    </source>
</evidence>
<protein>
    <recommendedName>
        <fullName evidence="3">asparagine synthase (glutamine-hydrolyzing)</fullName>
        <ecNumber evidence="3">6.3.5.4</ecNumber>
    </recommendedName>
</protein>
<dbReference type="Proteomes" id="UP000004095">
    <property type="component" value="Unassembled WGS sequence"/>
</dbReference>
<evidence type="ECO:0000256" key="2">
    <source>
        <dbReference type="ARBA" id="ARBA00005752"/>
    </source>
</evidence>
<keyword evidence="6 8" id="KW-0315">Glutamine amidotransferase</keyword>
<dbReference type="Gene3D" id="3.60.20.10">
    <property type="entry name" value="Glutamine Phosphoribosylpyrophosphate, subunit 1, domain 1"/>
    <property type="match status" value="1"/>
</dbReference>
<dbReference type="InterPro" id="IPR017932">
    <property type="entry name" value="GATase_2_dom"/>
</dbReference>
<feature type="binding site" evidence="9">
    <location>
        <position position="100"/>
    </location>
    <ligand>
        <name>L-glutamine</name>
        <dbReference type="ChEBI" id="CHEBI:58359"/>
    </ligand>
</feature>
<dbReference type="PIRSF" id="PIRSF001589">
    <property type="entry name" value="Asn_synthetase_glu-h"/>
    <property type="match status" value="1"/>
</dbReference>
<evidence type="ECO:0000256" key="3">
    <source>
        <dbReference type="ARBA" id="ARBA00012737"/>
    </source>
</evidence>
<dbReference type="AlphaFoldDB" id="A1ZI98"/>
<dbReference type="SUPFAM" id="SSF56235">
    <property type="entry name" value="N-terminal nucleophile aminohydrolases (Ntn hydrolases)"/>
    <property type="match status" value="1"/>
</dbReference>
<dbReference type="InterPro" id="IPR006426">
    <property type="entry name" value="Asn_synth_AEB"/>
</dbReference>
<evidence type="ECO:0000256" key="4">
    <source>
        <dbReference type="ARBA" id="ARBA00022741"/>
    </source>
</evidence>
<accession>A1ZI98</accession>
<dbReference type="eggNOG" id="COG0367">
    <property type="taxonomic scope" value="Bacteria"/>
</dbReference>
<dbReference type="GO" id="GO:0004066">
    <property type="term" value="F:asparagine synthase (glutamine-hydrolyzing) activity"/>
    <property type="evidence" value="ECO:0007669"/>
    <property type="project" value="UniProtKB-EC"/>
</dbReference>
<dbReference type="Gene3D" id="3.40.50.620">
    <property type="entry name" value="HUPs"/>
    <property type="match status" value="1"/>
</dbReference>
<dbReference type="RefSeq" id="WP_004155537.1">
    <property type="nucleotide sequence ID" value="NZ_AAWS01000009.1"/>
</dbReference>
<dbReference type="InterPro" id="IPR033738">
    <property type="entry name" value="AsnB_N"/>
</dbReference>
<dbReference type="PANTHER" id="PTHR43284:SF1">
    <property type="entry name" value="ASPARAGINE SYNTHETASE"/>
    <property type="match status" value="1"/>
</dbReference>
<dbReference type="CDD" id="cd01991">
    <property type="entry name" value="Asn_synthase_B_C"/>
    <property type="match status" value="1"/>
</dbReference>
<comment type="caution">
    <text evidence="11">The sequence shown here is derived from an EMBL/GenBank/DDBJ whole genome shotgun (WGS) entry which is preliminary data.</text>
</comment>
<keyword evidence="12" id="KW-1185">Reference proteome</keyword>
<dbReference type="Pfam" id="PF00733">
    <property type="entry name" value="Asn_synthase"/>
    <property type="match status" value="1"/>
</dbReference>
<dbReference type="InterPro" id="IPR051786">
    <property type="entry name" value="ASN_synthetase/amidase"/>
</dbReference>
<dbReference type="SUPFAM" id="SSF52402">
    <property type="entry name" value="Adenine nucleotide alpha hydrolases-like"/>
    <property type="match status" value="1"/>
</dbReference>
<evidence type="ECO:0000256" key="6">
    <source>
        <dbReference type="ARBA" id="ARBA00022962"/>
    </source>
</evidence>
<dbReference type="Pfam" id="PF13522">
    <property type="entry name" value="GATase_6"/>
    <property type="match status" value="1"/>
</dbReference>
<comment type="pathway">
    <text evidence="1">Amino-acid biosynthesis; L-asparagine biosynthesis; L-asparagine from L-aspartate (L-Gln route): step 1/1.</text>
</comment>
<evidence type="ECO:0000256" key="8">
    <source>
        <dbReference type="PIRSR" id="PIRSR001589-1"/>
    </source>
</evidence>
<comment type="similarity">
    <text evidence="2">Belongs to the asparagine synthetase family.</text>
</comment>
<keyword evidence="5 9" id="KW-0067">ATP-binding</keyword>
<feature type="active site" description="For GATase activity" evidence="8">
    <location>
        <position position="2"/>
    </location>
</feature>
<dbReference type="EMBL" id="AAWS01000009">
    <property type="protein sequence ID" value="EAY29766.1"/>
    <property type="molecule type" value="Genomic_DNA"/>
</dbReference>
<dbReference type="CDD" id="cd00712">
    <property type="entry name" value="AsnB"/>
    <property type="match status" value="1"/>
</dbReference>
<dbReference type="GO" id="GO:0006529">
    <property type="term" value="P:asparagine biosynthetic process"/>
    <property type="evidence" value="ECO:0007669"/>
    <property type="project" value="UniProtKB-KW"/>
</dbReference>
<dbReference type="PROSITE" id="PS51278">
    <property type="entry name" value="GATASE_TYPE_2"/>
    <property type="match status" value="1"/>
</dbReference>
<keyword evidence="8" id="KW-0061">Asparagine biosynthesis</keyword>
<dbReference type="OrthoDB" id="9763290at2"/>
<dbReference type="InterPro" id="IPR029055">
    <property type="entry name" value="Ntn_hydrolases_N"/>
</dbReference>
<feature type="domain" description="Glutamine amidotransferase type-2" evidence="10">
    <location>
        <begin position="2"/>
        <end position="213"/>
    </location>
</feature>
<keyword evidence="4 9" id="KW-0547">Nucleotide-binding</keyword>
<evidence type="ECO:0000313" key="12">
    <source>
        <dbReference type="Proteomes" id="UP000004095"/>
    </source>
</evidence>
<dbReference type="PANTHER" id="PTHR43284">
    <property type="entry name" value="ASPARAGINE SYNTHETASE (GLUTAMINE-HYDROLYZING)"/>
    <property type="match status" value="1"/>
</dbReference>
<proteinExistence type="inferred from homology"/>
<gene>
    <name evidence="11" type="ORF">M23134_05638</name>
</gene>
<dbReference type="InterPro" id="IPR001962">
    <property type="entry name" value="Asn_synthase"/>
</dbReference>
<dbReference type="EC" id="6.3.5.4" evidence="3"/>
<evidence type="ECO:0000256" key="9">
    <source>
        <dbReference type="PIRSR" id="PIRSR001589-2"/>
    </source>
</evidence>
<evidence type="ECO:0000313" key="11">
    <source>
        <dbReference type="EMBL" id="EAY29766.1"/>
    </source>
</evidence>
<dbReference type="NCBIfam" id="TIGR01536">
    <property type="entry name" value="asn_synth_AEB"/>
    <property type="match status" value="1"/>
</dbReference>
<comment type="catalytic activity">
    <reaction evidence="7">
        <text>L-aspartate + L-glutamine + ATP + H2O = L-asparagine + L-glutamate + AMP + diphosphate + H(+)</text>
        <dbReference type="Rhea" id="RHEA:12228"/>
        <dbReference type="ChEBI" id="CHEBI:15377"/>
        <dbReference type="ChEBI" id="CHEBI:15378"/>
        <dbReference type="ChEBI" id="CHEBI:29985"/>
        <dbReference type="ChEBI" id="CHEBI:29991"/>
        <dbReference type="ChEBI" id="CHEBI:30616"/>
        <dbReference type="ChEBI" id="CHEBI:33019"/>
        <dbReference type="ChEBI" id="CHEBI:58048"/>
        <dbReference type="ChEBI" id="CHEBI:58359"/>
        <dbReference type="ChEBI" id="CHEBI:456215"/>
        <dbReference type="EC" id="6.3.5.4"/>
    </reaction>
</comment>
<dbReference type="GO" id="GO:0005524">
    <property type="term" value="F:ATP binding"/>
    <property type="evidence" value="ECO:0007669"/>
    <property type="project" value="UniProtKB-KW"/>
</dbReference>
<name>A1ZI98_MICM2</name>
<dbReference type="InterPro" id="IPR014729">
    <property type="entry name" value="Rossmann-like_a/b/a_fold"/>
</dbReference>
<evidence type="ECO:0000256" key="5">
    <source>
        <dbReference type="ARBA" id="ARBA00022840"/>
    </source>
</evidence>
<dbReference type="GO" id="GO:0005829">
    <property type="term" value="C:cytosol"/>
    <property type="evidence" value="ECO:0007669"/>
    <property type="project" value="TreeGrafter"/>
</dbReference>
<organism evidence="11 12">
    <name type="scientific">Microscilla marina ATCC 23134</name>
    <dbReference type="NCBI Taxonomy" id="313606"/>
    <lineage>
        <taxon>Bacteria</taxon>
        <taxon>Pseudomonadati</taxon>
        <taxon>Bacteroidota</taxon>
        <taxon>Cytophagia</taxon>
        <taxon>Cytophagales</taxon>
        <taxon>Microscillaceae</taxon>
        <taxon>Microscilla</taxon>
    </lineage>
</organism>
<evidence type="ECO:0000259" key="10">
    <source>
        <dbReference type="PROSITE" id="PS51278"/>
    </source>
</evidence>
<keyword evidence="8" id="KW-0028">Amino-acid biosynthesis</keyword>
<sequence length="631" mass="73362">MCGIAGIFNLNREPISLQLIKKVTRELNHRGPDGEGFFVENNIALGHKRLAILDVSSRGAQPMTSKNDEWVVSFNGCIYNFLELKQELKSKGHEFISSSDTEVLVEGLAAYGSDFFKRLDGMFAVAAWNKKTKSLVLSRDRFGVKPLYYWFNGKTLVFASEIKSIIQHPNYNIDVNLSALNEYFTFQNLFRYHTMFKDVYMLPPANTVTIDAHSTFVQHMSWWDYNFNTPDESMTFMDAKEETKRLMENAVARQMIADVSVGSYLSGGMDSGSMTALASRHVNRLTTFTGGFDMSEVSGVEANYDERRDAELMANYFKTEHYEQVINAGDLKWSLPRVVWHLEDLKVGMSYPNYYISRLASKFVKVCLQGTGGDELFGGYPWRYYRVFQSLNQKEFFDNYYGFWQRLVPDKDKTSLFQPSIVQQMNLTEVRGVFERVFTFNNRLKYNTAEEHIQNSLYFEIKTFLPGLLLVGDKLSMANGLEERFPFLDNALVDFAQKIPVKHKLGNLESFKKLDENLFSDKRKVYREFNDGKNVLRKAMYDFLPDKIINRKKQGFSAPDESWYRGENAQYIKELLLNKKTLSSEFINPDYTKKIIDEHINQKVNHRLLIWSLMNFEWWCKIFLNNEKIPV</sequence>
<evidence type="ECO:0000256" key="7">
    <source>
        <dbReference type="ARBA" id="ARBA00048741"/>
    </source>
</evidence>
<reference evidence="11 12" key="1">
    <citation type="submission" date="2007-01" db="EMBL/GenBank/DDBJ databases">
        <authorList>
            <person name="Haygood M."/>
            <person name="Podell S."/>
            <person name="Anderson C."/>
            <person name="Hopkinson B."/>
            <person name="Roe K."/>
            <person name="Barbeau K."/>
            <person name="Gaasterland T."/>
            <person name="Ferriera S."/>
            <person name="Johnson J."/>
            <person name="Kravitz S."/>
            <person name="Beeson K."/>
            <person name="Sutton G."/>
            <person name="Rogers Y.-H."/>
            <person name="Friedman R."/>
            <person name="Frazier M."/>
            <person name="Venter J.C."/>
        </authorList>
    </citation>
    <scope>NUCLEOTIDE SEQUENCE [LARGE SCALE GENOMIC DNA]</scope>
    <source>
        <strain evidence="11 12">ATCC 23134</strain>
    </source>
</reference>